<accession>A0ABM0M4H6</accession>
<protein>
    <submittedName>
        <fullName evidence="3">3-keto-steroid reductase-like</fullName>
    </submittedName>
</protein>
<dbReference type="Proteomes" id="UP000694865">
    <property type="component" value="Unplaced"/>
</dbReference>
<dbReference type="RefSeq" id="XP_006814917.1">
    <property type="nucleotide sequence ID" value="XM_006814854.1"/>
</dbReference>
<evidence type="ECO:0000256" key="1">
    <source>
        <dbReference type="SAM" id="MobiDB-lite"/>
    </source>
</evidence>
<keyword evidence="2" id="KW-1185">Reference proteome</keyword>
<name>A0ABM0M4H6_SACKO</name>
<dbReference type="InterPro" id="IPR036291">
    <property type="entry name" value="NAD(P)-bd_dom_sf"/>
</dbReference>
<dbReference type="PANTHER" id="PTHR44442">
    <property type="entry name" value="3-KETO-STEROID REDUCTASE"/>
    <property type="match status" value="1"/>
</dbReference>
<feature type="region of interest" description="Disordered" evidence="1">
    <location>
        <begin position="177"/>
        <end position="198"/>
    </location>
</feature>
<evidence type="ECO:0000313" key="3">
    <source>
        <dbReference type="RefSeq" id="XP_006814917.1"/>
    </source>
</evidence>
<evidence type="ECO:0000313" key="2">
    <source>
        <dbReference type="Proteomes" id="UP000694865"/>
    </source>
</evidence>
<dbReference type="SUPFAM" id="SSF51735">
    <property type="entry name" value="NAD(P)-binding Rossmann-fold domains"/>
    <property type="match status" value="1"/>
</dbReference>
<organism evidence="2 3">
    <name type="scientific">Saccoglossus kowalevskii</name>
    <name type="common">Acorn worm</name>
    <dbReference type="NCBI Taxonomy" id="10224"/>
    <lineage>
        <taxon>Eukaryota</taxon>
        <taxon>Metazoa</taxon>
        <taxon>Hemichordata</taxon>
        <taxon>Enteropneusta</taxon>
        <taxon>Harrimaniidae</taxon>
        <taxon>Saccoglossus</taxon>
    </lineage>
</organism>
<gene>
    <name evidence="3" type="primary">LOC102804082</name>
</gene>
<feature type="non-terminal residue" evidence="3">
    <location>
        <position position="303"/>
    </location>
</feature>
<dbReference type="PRINTS" id="PR00081">
    <property type="entry name" value="GDHRDH"/>
</dbReference>
<dbReference type="InterPro" id="IPR002347">
    <property type="entry name" value="SDR_fam"/>
</dbReference>
<dbReference type="Pfam" id="PF00106">
    <property type="entry name" value="adh_short"/>
    <property type="match status" value="1"/>
</dbReference>
<reference evidence="3" key="1">
    <citation type="submission" date="2025-08" db="UniProtKB">
        <authorList>
            <consortium name="RefSeq"/>
        </authorList>
    </citation>
    <scope>IDENTIFICATION</scope>
    <source>
        <tissue evidence="3">Testes</tissue>
    </source>
</reference>
<proteinExistence type="predicted"/>
<dbReference type="InterPro" id="IPR052834">
    <property type="entry name" value="3KSR/17beta-HSD"/>
</dbReference>
<dbReference type="Gene3D" id="3.40.50.720">
    <property type="entry name" value="NAD(P)-binding Rossmann-like Domain"/>
    <property type="match status" value="2"/>
</dbReference>
<sequence length="303" mass="33920">MSEKVVLITGGNAGIGLALAERLLAADQSIHLCLACRNPSKARAAKDALLVSHPGCTIELLQLDVSDLQSVYNAAKEIKKRYSHIEYMYFNAGIMPNPTVNWKQFFKGLFSTRCGAVGIPPACIDEKNLSLNLMVQPQTQCSVVEYLHFDERIPTEAMYDGEWEQQIVENFIADKENHESTDNDDNDSQIIDPHDDRDLTHGDLKELTEMLSRQSSTARVVWTSSSNAKKDAFSLDDVQHHEGFEPYASSKYAVNLLSIALNNVLNEKGIYSHLTNPGLVVSNMTNNIMPNWFWSLITPLLYL</sequence>
<dbReference type="PANTHER" id="PTHR44442:SF1">
    <property type="entry name" value="3-KETO-STEROID REDUCTASE_17-BETA-HYDROXYSTEROID DEHYDROGENASE 7"/>
    <property type="match status" value="1"/>
</dbReference>
<dbReference type="GeneID" id="102804082"/>